<dbReference type="Proteomes" id="UP000011115">
    <property type="component" value="Unassembled WGS sequence"/>
</dbReference>
<evidence type="ECO:0000313" key="1">
    <source>
        <dbReference type="EnsemblPlants" id="PGSC0003DMT400065952"/>
    </source>
</evidence>
<dbReference type="PaxDb" id="4113-PGSC0003DMT400065952"/>
<organism evidence="1 2">
    <name type="scientific">Solanum tuberosum</name>
    <name type="common">Potato</name>
    <dbReference type="NCBI Taxonomy" id="4113"/>
    <lineage>
        <taxon>Eukaryota</taxon>
        <taxon>Viridiplantae</taxon>
        <taxon>Streptophyta</taxon>
        <taxon>Embryophyta</taxon>
        <taxon>Tracheophyta</taxon>
        <taxon>Spermatophyta</taxon>
        <taxon>Magnoliopsida</taxon>
        <taxon>eudicotyledons</taxon>
        <taxon>Gunneridae</taxon>
        <taxon>Pentapetalae</taxon>
        <taxon>asterids</taxon>
        <taxon>lamiids</taxon>
        <taxon>Solanales</taxon>
        <taxon>Solanaceae</taxon>
        <taxon>Solanoideae</taxon>
        <taxon>Solaneae</taxon>
        <taxon>Solanum</taxon>
    </lineage>
</organism>
<dbReference type="HOGENOM" id="CLU_2890290_0_0_1"/>
<accession>M1CEV0</accession>
<evidence type="ECO:0000313" key="2">
    <source>
        <dbReference type="Proteomes" id="UP000011115"/>
    </source>
</evidence>
<dbReference type="InParanoid" id="M1CEV0"/>
<dbReference type="AlphaFoldDB" id="M1CEV0"/>
<sequence length="63" mass="6998">MALLADKDGEIAALQASHRAMDQLHITYRLEHTGLVAKILGSSLTLPTLKLFLKLRGRFILLN</sequence>
<name>M1CEV0_SOLTU</name>
<protein>
    <submittedName>
        <fullName evidence="1">Uncharacterized protein</fullName>
    </submittedName>
</protein>
<reference evidence="1" key="2">
    <citation type="submission" date="2015-06" db="UniProtKB">
        <authorList>
            <consortium name="EnsemblPlants"/>
        </authorList>
    </citation>
    <scope>IDENTIFICATION</scope>
    <source>
        <strain evidence="1">DM1-3 516 R44</strain>
    </source>
</reference>
<proteinExistence type="predicted"/>
<keyword evidence="2" id="KW-1185">Reference proteome</keyword>
<reference evidence="2" key="1">
    <citation type="journal article" date="2011" name="Nature">
        <title>Genome sequence and analysis of the tuber crop potato.</title>
        <authorList>
            <consortium name="The Potato Genome Sequencing Consortium"/>
        </authorList>
    </citation>
    <scope>NUCLEOTIDE SEQUENCE [LARGE SCALE GENOMIC DNA]</scope>
    <source>
        <strain evidence="2">cv. DM1-3 516 R44</strain>
    </source>
</reference>
<dbReference type="Gramene" id="PGSC0003DMT400065952">
    <property type="protein sequence ID" value="PGSC0003DMT400065952"/>
    <property type="gene ID" value="PGSC0003DMG400025673"/>
</dbReference>
<dbReference type="EnsemblPlants" id="PGSC0003DMT400065952">
    <property type="protein sequence ID" value="PGSC0003DMT400065952"/>
    <property type="gene ID" value="PGSC0003DMG400025673"/>
</dbReference>